<name>A0AAD9D4K2_9STRA</name>
<sequence length="1500" mass="168052">MNVDADDIGVRKRVRIVSRYFLLALPVQTLSMPPPGHLLISISSSVSIAEPITESKNVSAWESLILDLTESSHHDEMASDDSEEGGWFRNGGASSSLPLSTCSHNGEEKMGQKIQHLPQSLTNIHDNKAAVTNAAQNGGEQQTPTTLESPSQLKDWMAYHSTKYAPDANHMGRKMDAAYTYTLKAAQIALSLAKYLGRQFQQDKDMDVESRREDLPSVSFEDIIVDNREAVLESTSSPSGATKNNGGVNTERRQVLALGMILYELFTQGSPPPTRLQQSLKSLGSVLSFGKSLRISEQSEEADDRGASGGDRRKKKDDDGDDMDEADQQESFARKQRRRQCGDKGEDESVSKLLKLAGVPISICQLISDMLSNRDDADIGGLFQYDKSVSCFAEVIMDLEQPTESFSPTVRNKLYSRQAELEQGIELARRCAMDASSTVKQEVLMITGLSGSGKSSLVNELIAQLTSNGWESLHCKFDQIGCRQPLSTIASAFDSLFSSLLSTENTWGSDGNDKLGGMRTNLLQSFDEESFPILFHLIPNLRRVVYNDDNSTDMQQTEYESEESAMIPSKIRVHNLFYDLLKAISSSWNAPMILFLDDMHWADSASLELITFLIDEMGASITDDSVTSVRSTNVLIIGTVRTNEVDNSSDLADFLQQIQSCYNVTVTDIDMALQDLSPADVNVMIPEALCYSQQLTRSLAGIVHQKTEGNPFFVKEFLNDLTVENLLVYRFSERTWEWDWEWDEELIESRTISDGVAEILTRKMLRLSKDQLSGLVMLSCFGSEVSLEVLALVKSSCGKSDIMNTLDYLAQARLVERSDEKYRFVHDMILHAAQGAVDENERMIIMKELLQALLPHGYSDDTILFIVVDLISRVGANRVHDSEIRLLYAQQNLTAAKKATNTTDFAAASSCVKCGISFLLSLELFSQSALVEWALGNTEQMLRSLDEVFNNANRFEDTLRAAHVKLRYLRMTGNCLAEALTYGFQILEQLGESFPATPGNEIIVQEMLGTKQLVTGPLNESKLRSLAEVTDSTKKEAMAFLHEMLICLASLALSLVTVFSDFSEGYSMVKTSMSIAGSDKRVLCYIMTVRYALINIWKEPIQAIFPQLKDVYNMSLKYGLIDNALSSGMLHAYRALFTGSLLEPFSKEVALFMRNNLERHKRRIIHLSVVRIFNGISCLRGRSSGANYVDEFITEEHLAEALRNKETGFLYLELFERQGGASAQFINIYRIFYGGLLSLEYYRESQDQFWLDRAEHAIQKMEVWMAESVWNFENKLFLLQAERHYSFGEMDRAAEKYKLAQESSKKHRFVHEEALACELAAAFHVKAGNVKFVAALIDRAVNCYQTWGAEGKLKEADTDPQLVYMIEEFLSGRGDVKVASLFANDLPIYGFLASLMMDEVGLDNFVEGRILTDLLPRDRGLLNENFESLGSSPVACELWIAAMEVAISAAEHARRQDDPSSHRRRLTTGPDYAPRTVENVPIVDTEGSIPYKRRRRRKKD</sequence>
<evidence type="ECO:0000313" key="3">
    <source>
        <dbReference type="EMBL" id="KAK1732764.1"/>
    </source>
</evidence>
<evidence type="ECO:0000256" key="1">
    <source>
        <dbReference type="SAM" id="MobiDB-lite"/>
    </source>
</evidence>
<feature type="compositionally biased region" description="Acidic residues" evidence="1">
    <location>
        <begin position="319"/>
        <end position="328"/>
    </location>
</feature>
<gene>
    <name evidence="3" type="ORF">QTG54_016567</name>
</gene>
<evidence type="ECO:0000313" key="4">
    <source>
        <dbReference type="Proteomes" id="UP001224775"/>
    </source>
</evidence>
<keyword evidence="4" id="KW-1185">Reference proteome</keyword>
<dbReference type="PANTHER" id="PTHR43642:SF1">
    <property type="entry name" value="HYBRID SIGNAL TRANSDUCTION HISTIDINE KINASE G"/>
    <property type="match status" value="1"/>
</dbReference>
<dbReference type="Proteomes" id="UP001224775">
    <property type="component" value="Unassembled WGS sequence"/>
</dbReference>
<dbReference type="PANTHER" id="PTHR43642">
    <property type="entry name" value="HYBRID SIGNAL TRANSDUCTION HISTIDINE KINASE G"/>
    <property type="match status" value="1"/>
</dbReference>
<feature type="compositionally biased region" description="Basic residues" evidence="1">
    <location>
        <begin position="1491"/>
        <end position="1500"/>
    </location>
</feature>
<feature type="compositionally biased region" description="Basic and acidic residues" evidence="1">
    <location>
        <begin position="1451"/>
        <end position="1461"/>
    </location>
</feature>
<protein>
    <submittedName>
        <fullName evidence="3">AAA ATPase</fullName>
    </submittedName>
</protein>
<dbReference type="InterPro" id="IPR053159">
    <property type="entry name" value="Hybrid_Histidine_Kinase"/>
</dbReference>
<comment type="caution">
    <text evidence="3">The sequence shown here is derived from an EMBL/GenBank/DDBJ whole genome shotgun (WGS) entry which is preliminary data.</text>
</comment>
<dbReference type="Pfam" id="PF13191">
    <property type="entry name" value="AAA_16"/>
    <property type="match status" value="1"/>
</dbReference>
<dbReference type="SUPFAM" id="SSF52540">
    <property type="entry name" value="P-loop containing nucleoside triphosphate hydrolases"/>
    <property type="match status" value="1"/>
</dbReference>
<dbReference type="EMBL" id="JATAAI010000058">
    <property type="protein sequence ID" value="KAK1732764.1"/>
    <property type="molecule type" value="Genomic_DNA"/>
</dbReference>
<feature type="region of interest" description="Disordered" evidence="1">
    <location>
        <begin position="294"/>
        <end position="344"/>
    </location>
</feature>
<feature type="domain" description="Orc1-like AAA ATPase" evidence="2">
    <location>
        <begin position="414"/>
        <end position="618"/>
    </location>
</feature>
<dbReference type="Gene3D" id="3.40.50.300">
    <property type="entry name" value="P-loop containing nucleotide triphosphate hydrolases"/>
    <property type="match status" value="1"/>
</dbReference>
<reference evidence="3" key="1">
    <citation type="submission" date="2023-06" db="EMBL/GenBank/DDBJ databases">
        <title>Survivors Of The Sea: Transcriptome response of Skeletonema marinoi to long-term dormancy.</title>
        <authorList>
            <person name="Pinder M.I.M."/>
            <person name="Kourtchenko O."/>
            <person name="Robertson E.K."/>
            <person name="Larsson T."/>
            <person name="Maumus F."/>
            <person name="Osuna-Cruz C.M."/>
            <person name="Vancaester E."/>
            <person name="Stenow R."/>
            <person name="Vandepoele K."/>
            <person name="Ploug H."/>
            <person name="Bruchert V."/>
            <person name="Godhe A."/>
            <person name="Topel M."/>
        </authorList>
    </citation>
    <scope>NUCLEOTIDE SEQUENCE</scope>
    <source>
        <strain evidence="3">R05AC</strain>
    </source>
</reference>
<organism evidence="3 4">
    <name type="scientific">Skeletonema marinoi</name>
    <dbReference type="NCBI Taxonomy" id="267567"/>
    <lineage>
        <taxon>Eukaryota</taxon>
        <taxon>Sar</taxon>
        <taxon>Stramenopiles</taxon>
        <taxon>Ochrophyta</taxon>
        <taxon>Bacillariophyta</taxon>
        <taxon>Coscinodiscophyceae</taxon>
        <taxon>Thalassiosirophycidae</taxon>
        <taxon>Thalassiosirales</taxon>
        <taxon>Skeletonemataceae</taxon>
        <taxon>Skeletonema</taxon>
        <taxon>Skeletonema marinoi-dohrnii complex</taxon>
    </lineage>
</organism>
<feature type="region of interest" description="Disordered" evidence="1">
    <location>
        <begin position="1451"/>
        <end position="1500"/>
    </location>
</feature>
<evidence type="ECO:0000259" key="2">
    <source>
        <dbReference type="Pfam" id="PF13191"/>
    </source>
</evidence>
<proteinExistence type="predicted"/>
<accession>A0AAD9D4K2</accession>
<dbReference type="InterPro" id="IPR041664">
    <property type="entry name" value="AAA_16"/>
</dbReference>
<dbReference type="InterPro" id="IPR027417">
    <property type="entry name" value="P-loop_NTPase"/>
</dbReference>